<evidence type="ECO:0000256" key="2">
    <source>
        <dbReference type="ARBA" id="ARBA00022670"/>
    </source>
</evidence>
<reference evidence="6 7" key="1">
    <citation type="submission" date="2019-02" db="EMBL/GenBank/DDBJ databases">
        <title>Isolation and identification of novel species under the genus Muribaculum.</title>
        <authorList>
            <person name="Miyake S."/>
            <person name="Ding Y."/>
            <person name="Low A."/>
            <person name="Soh M."/>
            <person name="Seedorf H."/>
        </authorList>
    </citation>
    <scope>NUCLEOTIDE SEQUENCE [LARGE SCALE GENOMIC DNA]</scope>
    <source>
        <strain evidence="6 7">TLL-A4</strain>
    </source>
</reference>
<dbReference type="OrthoDB" id="1064922at2"/>
<sequence length="315" mass="34789">MGKRVRLTDDSLNSHGSRVLTAGCDTAQYERNPVLLYMHERGKVIGFMKDIEVKDGEITGEPVFDCATELSKQCKKQWEVGSLRMVSIGIDVLELSEEPEHLVAGQTAPTITKSKIFETSIVDIGANDNAIVMRHNGKQITLGRDSENPLPALSNKPQTTKQQMELKTIALKLGLPETADETAVLAKVTELQAAATENEQLKKDKAGLELTQVTSAVELAIRENRLTEDKKEHFINLGKTIGIDSLKATLDAMSPRARLSKTVNSSSDTTPVSGEAKTYTKLSEVPEEELLKLRKDNPGEYRRLYKSEYGMDCNI</sequence>
<organism evidence="6 7">
    <name type="scientific">Muribaculum gordoncarteri</name>
    <dbReference type="NCBI Taxonomy" id="2530390"/>
    <lineage>
        <taxon>Bacteria</taxon>
        <taxon>Pseudomonadati</taxon>
        <taxon>Bacteroidota</taxon>
        <taxon>Bacteroidia</taxon>
        <taxon>Bacteroidales</taxon>
        <taxon>Muribaculaceae</taxon>
        <taxon>Muribaculum</taxon>
    </lineage>
</organism>
<feature type="region of interest" description="Disordered" evidence="4">
    <location>
        <begin position="259"/>
        <end position="280"/>
    </location>
</feature>
<keyword evidence="3" id="KW-0378">Hydrolase</keyword>
<protein>
    <submittedName>
        <fullName evidence="6">Peptidase</fullName>
    </submittedName>
</protein>
<dbReference type="GO" id="GO:0008233">
    <property type="term" value="F:peptidase activity"/>
    <property type="evidence" value="ECO:0007669"/>
    <property type="project" value="UniProtKB-KW"/>
</dbReference>
<feature type="compositionally biased region" description="Polar residues" evidence="4">
    <location>
        <begin position="261"/>
        <end position="272"/>
    </location>
</feature>
<dbReference type="Proteomes" id="UP000297031">
    <property type="component" value="Chromosome"/>
</dbReference>
<feature type="domain" description="Prohead serine protease" evidence="5">
    <location>
        <begin position="31"/>
        <end position="132"/>
    </location>
</feature>
<evidence type="ECO:0000256" key="3">
    <source>
        <dbReference type="ARBA" id="ARBA00022801"/>
    </source>
</evidence>
<dbReference type="Pfam" id="PF04586">
    <property type="entry name" value="Peptidase_S78"/>
    <property type="match status" value="1"/>
</dbReference>
<dbReference type="GO" id="GO:0006508">
    <property type="term" value="P:proteolysis"/>
    <property type="evidence" value="ECO:0007669"/>
    <property type="project" value="UniProtKB-KW"/>
</dbReference>
<evidence type="ECO:0000256" key="1">
    <source>
        <dbReference type="ARBA" id="ARBA00022612"/>
    </source>
</evidence>
<dbReference type="InterPro" id="IPR054613">
    <property type="entry name" value="Peptidase_S78_dom"/>
</dbReference>
<keyword evidence="2" id="KW-0645">Protease</keyword>
<keyword evidence="1" id="KW-1188">Viral release from host cell</keyword>
<dbReference type="KEGG" id="mgod:E7746_06720"/>
<accession>A0A4P7VK47</accession>
<gene>
    <name evidence="6" type="ORF">E7746_06720</name>
</gene>
<evidence type="ECO:0000313" key="7">
    <source>
        <dbReference type="Proteomes" id="UP000297031"/>
    </source>
</evidence>
<evidence type="ECO:0000256" key="4">
    <source>
        <dbReference type="SAM" id="MobiDB-lite"/>
    </source>
</evidence>
<evidence type="ECO:0000259" key="5">
    <source>
        <dbReference type="Pfam" id="PF04586"/>
    </source>
</evidence>
<name>A0A4P7VK47_9BACT</name>
<keyword evidence="7" id="KW-1185">Reference proteome</keyword>
<proteinExistence type="predicted"/>
<evidence type="ECO:0000313" key="6">
    <source>
        <dbReference type="EMBL" id="QCD35606.1"/>
    </source>
</evidence>
<dbReference type="EMBL" id="CP039393">
    <property type="protein sequence ID" value="QCD35606.1"/>
    <property type="molecule type" value="Genomic_DNA"/>
</dbReference>
<dbReference type="AlphaFoldDB" id="A0A4P7VK47"/>